<evidence type="ECO:0000256" key="2">
    <source>
        <dbReference type="ARBA" id="ARBA00006997"/>
    </source>
</evidence>
<dbReference type="HAMAP" id="MF_00109">
    <property type="entry name" value="Shikimate_kinase"/>
    <property type="match status" value="1"/>
</dbReference>
<comment type="catalytic activity">
    <reaction evidence="10 11">
        <text>shikimate + ATP = 3-phosphoshikimate + ADP + H(+)</text>
        <dbReference type="Rhea" id="RHEA:13121"/>
        <dbReference type="ChEBI" id="CHEBI:15378"/>
        <dbReference type="ChEBI" id="CHEBI:30616"/>
        <dbReference type="ChEBI" id="CHEBI:36208"/>
        <dbReference type="ChEBI" id="CHEBI:145989"/>
        <dbReference type="ChEBI" id="CHEBI:456216"/>
        <dbReference type="EC" id="2.7.1.71"/>
    </reaction>
</comment>
<dbReference type="GO" id="GO:0009423">
    <property type="term" value="P:chorismate biosynthetic process"/>
    <property type="evidence" value="ECO:0007669"/>
    <property type="project" value="UniProtKB-UniRule"/>
</dbReference>
<evidence type="ECO:0000256" key="6">
    <source>
        <dbReference type="ARBA" id="ARBA00022741"/>
    </source>
</evidence>
<feature type="binding site" evidence="11">
    <location>
        <position position="17"/>
    </location>
    <ligand>
        <name>Mg(2+)</name>
        <dbReference type="ChEBI" id="CHEBI:18420"/>
    </ligand>
</feature>
<dbReference type="EMBL" id="JAGSOH010000208">
    <property type="protein sequence ID" value="MBR7831289.1"/>
    <property type="molecule type" value="Genomic_DNA"/>
</dbReference>
<comment type="function">
    <text evidence="11">Catalyzes the specific phosphorylation of the 3-hydroxyl group of shikimic acid using ATP as a cosubstrate.</text>
</comment>
<dbReference type="PANTHER" id="PTHR21087">
    <property type="entry name" value="SHIKIMATE KINASE"/>
    <property type="match status" value="1"/>
</dbReference>
<keyword evidence="4 11" id="KW-0028">Amino-acid biosynthesis</keyword>
<reference evidence="12" key="1">
    <citation type="submission" date="2021-04" db="EMBL/GenBank/DDBJ databases">
        <title>Genome based classification of Actinospica acidithermotolerans sp. nov., an actinobacterium isolated from an Indonesian hot spring.</title>
        <authorList>
            <person name="Kusuma A.B."/>
            <person name="Putra K.E."/>
            <person name="Nafisah S."/>
            <person name="Loh J."/>
            <person name="Nouioui I."/>
            <person name="Goodfellow M."/>
        </authorList>
    </citation>
    <scope>NUCLEOTIDE SEQUENCE</scope>
    <source>
        <strain evidence="12">MGRD01-02</strain>
    </source>
</reference>
<feature type="binding site" evidence="11">
    <location>
        <position position="136"/>
    </location>
    <ligand>
        <name>substrate</name>
    </ligand>
</feature>
<keyword evidence="11" id="KW-0963">Cytoplasm</keyword>
<keyword evidence="11" id="KW-0479">Metal-binding</keyword>
<comment type="similarity">
    <text evidence="2 11">Belongs to the shikimate kinase family.</text>
</comment>
<evidence type="ECO:0000256" key="7">
    <source>
        <dbReference type="ARBA" id="ARBA00022777"/>
    </source>
</evidence>
<feature type="binding site" evidence="11">
    <location>
        <begin position="13"/>
        <end position="18"/>
    </location>
    <ligand>
        <name>ATP</name>
        <dbReference type="ChEBI" id="CHEBI:30616"/>
    </ligand>
</feature>
<comment type="cofactor">
    <cofactor evidence="11">
        <name>Mg(2+)</name>
        <dbReference type="ChEBI" id="CHEBI:18420"/>
    </cofactor>
    <text evidence="11">Binds 1 Mg(2+) ion per subunit.</text>
</comment>
<evidence type="ECO:0000256" key="1">
    <source>
        <dbReference type="ARBA" id="ARBA00004842"/>
    </source>
</evidence>
<dbReference type="CDD" id="cd00464">
    <property type="entry name" value="SK"/>
    <property type="match status" value="1"/>
</dbReference>
<feature type="binding site" evidence="11">
    <location>
        <position position="35"/>
    </location>
    <ligand>
        <name>substrate</name>
    </ligand>
</feature>
<evidence type="ECO:0000256" key="3">
    <source>
        <dbReference type="ARBA" id="ARBA00012154"/>
    </source>
</evidence>
<dbReference type="InterPro" id="IPR031322">
    <property type="entry name" value="Shikimate/glucono_kinase"/>
</dbReference>
<gene>
    <name evidence="11" type="primary">aroK</name>
    <name evidence="12" type="ORF">KDK95_33595</name>
</gene>
<comment type="subcellular location">
    <subcellularLocation>
        <location evidence="11">Cytoplasm</location>
    </subcellularLocation>
</comment>
<dbReference type="EC" id="2.7.1.71" evidence="3 11"/>
<comment type="caution">
    <text evidence="12">The sequence shown here is derived from an EMBL/GenBank/DDBJ whole genome shotgun (WGS) entry which is preliminary data.</text>
</comment>
<feature type="binding site" evidence="11">
    <location>
        <position position="59"/>
    </location>
    <ligand>
        <name>substrate</name>
    </ligand>
</feature>
<evidence type="ECO:0000256" key="5">
    <source>
        <dbReference type="ARBA" id="ARBA00022679"/>
    </source>
</evidence>
<comment type="caution">
    <text evidence="11">Lacks conserved residue(s) required for the propagation of feature annotation.</text>
</comment>
<evidence type="ECO:0000256" key="9">
    <source>
        <dbReference type="ARBA" id="ARBA00023141"/>
    </source>
</evidence>
<dbReference type="PROSITE" id="PS01128">
    <property type="entry name" value="SHIKIMATE_KINASE"/>
    <property type="match status" value="1"/>
</dbReference>
<dbReference type="SUPFAM" id="SSF52540">
    <property type="entry name" value="P-loop containing nucleoside triphosphate hydrolases"/>
    <property type="match status" value="1"/>
</dbReference>
<dbReference type="Gene3D" id="3.40.50.300">
    <property type="entry name" value="P-loop containing nucleotide triphosphate hydrolases"/>
    <property type="match status" value="1"/>
</dbReference>
<feature type="binding site" evidence="11">
    <location>
        <position position="81"/>
    </location>
    <ligand>
        <name>substrate</name>
    </ligand>
</feature>
<dbReference type="InterPro" id="IPR000623">
    <property type="entry name" value="Shikimate_kinase/TSH1"/>
</dbReference>
<dbReference type="GO" id="GO:0005524">
    <property type="term" value="F:ATP binding"/>
    <property type="evidence" value="ECO:0007669"/>
    <property type="project" value="UniProtKB-UniRule"/>
</dbReference>
<dbReference type="RefSeq" id="WP_212522402.1">
    <property type="nucleotide sequence ID" value="NZ_JAGSOH010000208.1"/>
</dbReference>
<name>A0A941EPB6_9ACTN</name>
<dbReference type="GO" id="GO:0008652">
    <property type="term" value="P:amino acid biosynthetic process"/>
    <property type="evidence" value="ECO:0007669"/>
    <property type="project" value="UniProtKB-KW"/>
</dbReference>
<proteinExistence type="inferred from homology"/>
<feature type="binding site" evidence="11">
    <location>
        <position position="118"/>
    </location>
    <ligand>
        <name>ATP</name>
        <dbReference type="ChEBI" id="CHEBI:30616"/>
    </ligand>
</feature>
<sequence>MDRPLAVLVGPPGSGKSTVGAVLAERLAVPLRDTDQDVEALTGTTIAELFIERGEEYFRELESEAVRAALVSHRGVLSLGGGAILRPETREALAAHYVVWLDVNVHNAVKRVELTGARPLLLGNVRGRFIELDRARRPLYAEVATIHLDTSELTVDEVVDELCARIPHRPKES</sequence>
<keyword evidence="9 11" id="KW-0057">Aromatic amino acid biosynthesis</keyword>
<evidence type="ECO:0000313" key="12">
    <source>
        <dbReference type="EMBL" id="MBR7831289.1"/>
    </source>
</evidence>
<keyword evidence="5 11" id="KW-0808">Transferase</keyword>
<evidence type="ECO:0000256" key="8">
    <source>
        <dbReference type="ARBA" id="ARBA00022840"/>
    </source>
</evidence>
<keyword evidence="11" id="KW-0460">Magnesium</keyword>
<protein>
    <recommendedName>
        <fullName evidence="3 11">Shikimate kinase</fullName>
        <shortName evidence="11">SK</shortName>
        <ecNumber evidence="3 11">2.7.1.71</ecNumber>
    </recommendedName>
</protein>
<keyword evidence="6 11" id="KW-0547">Nucleotide-binding</keyword>
<keyword evidence="8 11" id="KW-0067">ATP-binding</keyword>
<evidence type="ECO:0000313" key="13">
    <source>
        <dbReference type="Proteomes" id="UP000676325"/>
    </source>
</evidence>
<organism evidence="12 13">
    <name type="scientific">Actinospica acidithermotolerans</name>
    <dbReference type="NCBI Taxonomy" id="2828514"/>
    <lineage>
        <taxon>Bacteria</taxon>
        <taxon>Bacillati</taxon>
        <taxon>Actinomycetota</taxon>
        <taxon>Actinomycetes</taxon>
        <taxon>Catenulisporales</taxon>
        <taxon>Actinospicaceae</taxon>
        <taxon>Actinospica</taxon>
    </lineage>
</organism>
<evidence type="ECO:0000256" key="4">
    <source>
        <dbReference type="ARBA" id="ARBA00022605"/>
    </source>
</evidence>
<dbReference type="PANTHER" id="PTHR21087:SF16">
    <property type="entry name" value="SHIKIMATE KINASE 1, CHLOROPLASTIC"/>
    <property type="match status" value="1"/>
</dbReference>
<accession>A0A941EPB6</accession>
<dbReference type="InterPro" id="IPR023000">
    <property type="entry name" value="Shikimate_kinase_CS"/>
</dbReference>
<dbReference type="GO" id="GO:0009073">
    <property type="term" value="P:aromatic amino acid family biosynthetic process"/>
    <property type="evidence" value="ECO:0007669"/>
    <property type="project" value="UniProtKB-KW"/>
</dbReference>
<dbReference type="GO" id="GO:0000287">
    <property type="term" value="F:magnesium ion binding"/>
    <property type="evidence" value="ECO:0007669"/>
    <property type="project" value="UniProtKB-UniRule"/>
</dbReference>
<keyword evidence="13" id="KW-1185">Reference proteome</keyword>
<comment type="pathway">
    <text evidence="1 11">Metabolic intermediate biosynthesis; chorismate biosynthesis; chorismate from D-erythrose 4-phosphate and phosphoenolpyruvate: step 5/7.</text>
</comment>
<dbReference type="InterPro" id="IPR027417">
    <property type="entry name" value="P-loop_NTPase"/>
</dbReference>
<keyword evidence="7 11" id="KW-0418">Kinase</keyword>
<dbReference type="GO" id="GO:0005829">
    <property type="term" value="C:cytosol"/>
    <property type="evidence" value="ECO:0007669"/>
    <property type="project" value="TreeGrafter"/>
</dbReference>
<dbReference type="GO" id="GO:0004765">
    <property type="term" value="F:shikimate kinase activity"/>
    <property type="evidence" value="ECO:0007669"/>
    <property type="project" value="UniProtKB-UniRule"/>
</dbReference>
<evidence type="ECO:0000256" key="11">
    <source>
        <dbReference type="HAMAP-Rule" id="MF_00109"/>
    </source>
</evidence>
<dbReference type="PRINTS" id="PR01100">
    <property type="entry name" value="SHIKIMTKNASE"/>
</dbReference>
<comment type="subunit">
    <text evidence="11">Monomer.</text>
</comment>
<evidence type="ECO:0000256" key="10">
    <source>
        <dbReference type="ARBA" id="ARBA00048567"/>
    </source>
</evidence>
<dbReference type="Proteomes" id="UP000676325">
    <property type="component" value="Unassembled WGS sequence"/>
</dbReference>
<dbReference type="Pfam" id="PF01202">
    <property type="entry name" value="SKI"/>
    <property type="match status" value="1"/>
</dbReference>
<dbReference type="AlphaFoldDB" id="A0A941EPB6"/>